<dbReference type="Proteomes" id="UP001432027">
    <property type="component" value="Unassembled WGS sequence"/>
</dbReference>
<accession>A0AAV5SH55</accession>
<organism evidence="1 2">
    <name type="scientific">Pristionchus entomophagus</name>
    <dbReference type="NCBI Taxonomy" id="358040"/>
    <lineage>
        <taxon>Eukaryota</taxon>
        <taxon>Metazoa</taxon>
        <taxon>Ecdysozoa</taxon>
        <taxon>Nematoda</taxon>
        <taxon>Chromadorea</taxon>
        <taxon>Rhabditida</taxon>
        <taxon>Rhabditina</taxon>
        <taxon>Diplogasteromorpha</taxon>
        <taxon>Diplogasteroidea</taxon>
        <taxon>Neodiplogasteridae</taxon>
        <taxon>Pristionchus</taxon>
    </lineage>
</organism>
<evidence type="ECO:0000313" key="2">
    <source>
        <dbReference type="Proteomes" id="UP001432027"/>
    </source>
</evidence>
<reference evidence="1" key="1">
    <citation type="submission" date="2023-10" db="EMBL/GenBank/DDBJ databases">
        <title>Genome assembly of Pristionchus species.</title>
        <authorList>
            <person name="Yoshida K."/>
            <person name="Sommer R.J."/>
        </authorList>
    </citation>
    <scope>NUCLEOTIDE SEQUENCE</scope>
    <source>
        <strain evidence="1">RS0144</strain>
    </source>
</reference>
<evidence type="ECO:0008006" key="3">
    <source>
        <dbReference type="Google" id="ProtNLM"/>
    </source>
</evidence>
<sequence>MWLQYHSRSSTSLLAFSLPLHRFLYVRIARVRVRLRLLLRSVDHGSDRIGEKHLMSEEDLVSFPQSLHRGVGVEFELDIREHRQVDLSVLHVHNHFSVEREIVLCDFILLLLCKLPGTHPEWSSVHEYLVVLRLLSSTQKLPLAILGSRSRSALLLLVLAKIREDLIRIFASNLSLFYLRFLALICLITSLSWWTGRINEIVGTDGSIHSGEGVLALAQLHRLRVLLESILLTLLHSLHEFVQRTLLKMARDEVGELLSRIGQTVGGTTDLMRAGQRGILHAMAHRRAFFLHSSLFPLHFALLSNRLLSLLYFTRECLVRIDLSRLLLSLNTVGLRYKRG</sequence>
<evidence type="ECO:0000313" key="1">
    <source>
        <dbReference type="EMBL" id="GMS79374.1"/>
    </source>
</evidence>
<dbReference type="AlphaFoldDB" id="A0AAV5SH55"/>
<gene>
    <name evidence="1" type="ORF">PENTCL1PPCAC_1549</name>
</gene>
<proteinExistence type="predicted"/>
<comment type="caution">
    <text evidence="1">The sequence shown here is derived from an EMBL/GenBank/DDBJ whole genome shotgun (WGS) entry which is preliminary data.</text>
</comment>
<dbReference type="EMBL" id="BTSX01000001">
    <property type="protein sequence ID" value="GMS79374.1"/>
    <property type="molecule type" value="Genomic_DNA"/>
</dbReference>
<protein>
    <recommendedName>
        <fullName evidence="3">G protein-coupled receptor</fullName>
    </recommendedName>
</protein>
<keyword evidence="2" id="KW-1185">Reference proteome</keyword>
<name>A0AAV5SH55_9BILA</name>